<dbReference type="AlphaFoldDB" id="A0A6A0AJT8"/>
<dbReference type="EMBL" id="BLLF01006287">
    <property type="protein sequence ID" value="GFH32127.1"/>
    <property type="molecule type" value="Genomic_DNA"/>
</dbReference>
<sequence>MGGALVSELHNKLSNPLHVGKVMAYAGLSKLSDITRRVNGGALGLSFELKVLEISLD</sequence>
<dbReference type="Proteomes" id="UP000485058">
    <property type="component" value="Unassembled WGS sequence"/>
</dbReference>
<keyword evidence="2" id="KW-1185">Reference proteome</keyword>
<reference evidence="1 2" key="1">
    <citation type="submission" date="2020-02" db="EMBL/GenBank/DDBJ databases">
        <title>Draft genome sequence of Haematococcus lacustris strain NIES-144.</title>
        <authorList>
            <person name="Morimoto D."/>
            <person name="Nakagawa S."/>
            <person name="Yoshida T."/>
            <person name="Sawayama S."/>
        </authorList>
    </citation>
    <scope>NUCLEOTIDE SEQUENCE [LARGE SCALE GENOMIC DNA]</scope>
    <source>
        <strain evidence="1 2">NIES-144</strain>
    </source>
</reference>
<protein>
    <submittedName>
        <fullName evidence="1">Uncharacterized protein</fullName>
    </submittedName>
</protein>
<gene>
    <name evidence="1" type="ORF">HaLaN_31293</name>
</gene>
<evidence type="ECO:0000313" key="2">
    <source>
        <dbReference type="Proteomes" id="UP000485058"/>
    </source>
</evidence>
<proteinExistence type="predicted"/>
<organism evidence="1 2">
    <name type="scientific">Haematococcus lacustris</name>
    <name type="common">Green alga</name>
    <name type="synonym">Haematococcus pluvialis</name>
    <dbReference type="NCBI Taxonomy" id="44745"/>
    <lineage>
        <taxon>Eukaryota</taxon>
        <taxon>Viridiplantae</taxon>
        <taxon>Chlorophyta</taxon>
        <taxon>core chlorophytes</taxon>
        <taxon>Chlorophyceae</taxon>
        <taxon>CS clade</taxon>
        <taxon>Chlamydomonadales</taxon>
        <taxon>Haematococcaceae</taxon>
        <taxon>Haematococcus</taxon>
    </lineage>
</organism>
<feature type="non-terminal residue" evidence="1">
    <location>
        <position position="1"/>
    </location>
</feature>
<evidence type="ECO:0000313" key="1">
    <source>
        <dbReference type="EMBL" id="GFH32127.1"/>
    </source>
</evidence>
<comment type="caution">
    <text evidence="1">The sequence shown here is derived from an EMBL/GenBank/DDBJ whole genome shotgun (WGS) entry which is preliminary data.</text>
</comment>
<feature type="non-terminal residue" evidence="1">
    <location>
        <position position="57"/>
    </location>
</feature>
<name>A0A6A0AJT8_HAELA</name>
<accession>A0A6A0AJT8</accession>